<proteinExistence type="inferred from homology"/>
<name>A0ABX1PBL6_9CYAN</name>
<feature type="binding site" evidence="3">
    <location>
        <position position="327"/>
    </location>
    <ligand>
        <name>CTP</name>
        <dbReference type="ChEBI" id="CHEBI:37563"/>
    </ligand>
</feature>
<comment type="similarity">
    <text evidence="3 4">In the N-terminal section; belongs to the HFCD (homo-oligomeric flavin containing Cys decarboxylase) superfamily.</text>
</comment>
<dbReference type="PANTHER" id="PTHR14359">
    <property type="entry name" value="HOMO-OLIGOMERIC FLAVIN CONTAINING CYS DECARBOXYLASE FAMILY"/>
    <property type="match status" value="1"/>
</dbReference>
<dbReference type="Pfam" id="PF04127">
    <property type="entry name" value="DFP"/>
    <property type="match status" value="1"/>
</dbReference>
<comment type="catalytic activity">
    <reaction evidence="3 4">
        <text>N-[(R)-4-phosphopantothenoyl]-L-cysteine + H(+) = (R)-4'-phosphopantetheine + CO2</text>
        <dbReference type="Rhea" id="RHEA:16793"/>
        <dbReference type="ChEBI" id="CHEBI:15378"/>
        <dbReference type="ChEBI" id="CHEBI:16526"/>
        <dbReference type="ChEBI" id="CHEBI:59458"/>
        <dbReference type="ChEBI" id="CHEBI:61723"/>
        <dbReference type="EC" id="4.1.1.36"/>
    </reaction>
</comment>
<evidence type="ECO:0000259" key="5">
    <source>
        <dbReference type="Pfam" id="PF02441"/>
    </source>
</evidence>
<comment type="pathway">
    <text evidence="3 4">Cofactor biosynthesis; coenzyme A biosynthesis; CoA from (R)-pantothenate: step 2/5.</text>
</comment>
<dbReference type="EC" id="6.3.2.5" evidence="3"/>
<feature type="binding site" evidence="3">
    <location>
        <position position="292"/>
    </location>
    <ligand>
        <name>CTP</name>
        <dbReference type="ChEBI" id="CHEBI:37563"/>
    </ligand>
</feature>
<comment type="similarity">
    <text evidence="3 4">In the C-terminal section; belongs to the PPC synthetase family.</text>
</comment>
<keyword evidence="3 4" id="KW-0285">Flavoprotein</keyword>
<feature type="active site" description="Proton donor" evidence="3">
    <location>
        <position position="159"/>
    </location>
</feature>
<feature type="region of interest" description="Phosphopantothenate--cysteine ligase" evidence="3">
    <location>
        <begin position="194"/>
        <end position="400"/>
    </location>
</feature>
<dbReference type="PANTHER" id="PTHR14359:SF6">
    <property type="entry name" value="PHOSPHOPANTOTHENOYLCYSTEINE DECARBOXYLASE"/>
    <property type="match status" value="1"/>
</dbReference>
<feature type="binding site" evidence="3">
    <location>
        <position position="282"/>
    </location>
    <ligand>
        <name>CTP</name>
        <dbReference type="ChEBI" id="CHEBI:37563"/>
    </ligand>
</feature>
<keyword evidence="1 3" id="KW-0210">Decarboxylase</keyword>
<comment type="catalytic activity">
    <reaction evidence="3 4">
        <text>(R)-4'-phosphopantothenate + L-cysteine + CTP = N-[(R)-4-phosphopantothenoyl]-L-cysteine + CMP + diphosphate + H(+)</text>
        <dbReference type="Rhea" id="RHEA:19397"/>
        <dbReference type="ChEBI" id="CHEBI:10986"/>
        <dbReference type="ChEBI" id="CHEBI:15378"/>
        <dbReference type="ChEBI" id="CHEBI:33019"/>
        <dbReference type="ChEBI" id="CHEBI:35235"/>
        <dbReference type="ChEBI" id="CHEBI:37563"/>
        <dbReference type="ChEBI" id="CHEBI:59458"/>
        <dbReference type="ChEBI" id="CHEBI:60377"/>
        <dbReference type="EC" id="6.3.2.5"/>
    </reaction>
</comment>
<dbReference type="SUPFAM" id="SSF102645">
    <property type="entry name" value="CoaB-like"/>
    <property type="match status" value="1"/>
</dbReference>
<dbReference type="GO" id="GO:0004632">
    <property type="term" value="F:phosphopantothenate--cysteine ligase activity"/>
    <property type="evidence" value="ECO:0007669"/>
    <property type="project" value="UniProtKB-EC"/>
</dbReference>
<comment type="cofactor">
    <cofactor evidence="3">
        <name>FMN</name>
        <dbReference type="ChEBI" id="CHEBI:58210"/>
    </cofactor>
    <text evidence="3">Binds 1 FMN per subunit.</text>
</comment>
<comment type="pathway">
    <text evidence="3 4">Cofactor biosynthesis; coenzyme A biosynthesis; CoA from (R)-pantothenate: step 3/5.</text>
</comment>
<keyword evidence="3" id="KW-0511">Multifunctional enzyme</keyword>
<evidence type="ECO:0000256" key="4">
    <source>
        <dbReference type="RuleBase" id="RU364078"/>
    </source>
</evidence>
<comment type="function">
    <text evidence="4">Catalyzes two steps in the biosynthesis of coenzyme A. In the first step cysteine is conjugated to 4'-phosphopantothenate to form 4-phosphopantothenoylcysteine, in the latter compound is decarboxylated to form 4'-phosphopantotheine.</text>
</comment>
<dbReference type="Gene3D" id="3.40.50.10300">
    <property type="entry name" value="CoaB-like"/>
    <property type="match status" value="1"/>
</dbReference>
<dbReference type="NCBIfam" id="TIGR00521">
    <property type="entry name" value="coaBC_dfp"/>
    <property type="match status" value="1"/>
</dbReference>
<keyword evidence="3" id="KW-0479">Metal-binding</keyword>
<reference evidence="7 8" key="1">
    <citation type="submission" date="2018-06" db="EMBL/GenBank/DDBJ databases">
        <title>Comparative genomics of Brasilonema spp. strains.</title>
        <authorList>
            <person name="Alvarenga D.O."/>
            <person name="Fiore M.F."/>
            <person name="Varani A.M."/>
        </authorList>
    </citation>
    <scope>NUCLEOTIDE SEQUENCE [LARGE SCALE GENOMIC DNA]</scope>
    <source>
        <strain evidence="7 8">SPC951</strain>
    </source>
</reference>
<comment type="caution">
    <text evidence="7">The sequence shown here is derived from an EMBL/GenBank/DDBJ whole genome shotgun (WGS) entry which is preliminary data.</text>
</comment>
<keyword evidence="3 4" id="KW-0436">Ligase</keyword>
<dbReference type="RefSeq" id="WP_169156078.1">
    <property type="nucleotide sequence ID" value="NZ_CAWPJE010000107.1"/>
</dbReference>
<keyword evidence="8" id="KW-1185">Reference proteome</keyword>
<sequence>MFQKKRVLIAIGGGIAAYKICEVVSTLFKIGVEIKVILTNSAQKFITPLSLATLSRHPAYTDENFWQSTHFRPLHIDLGEWADLIVIAPLTANTLAKLAYGMADNLLTNTVLASTCPILLAPAMNTDMWEQQAVQRNWQQVLTDGRYHGMCTGLGLLACDRVGAGRMAEPPEIITYVQSLLHTAGKRDLVGKKVLISAGGTREYLDPVRFIGNPSTGKMGLALAQAALHRGASVTLVHSPASWDVPLGVQAISVVSADQMRASMVEYLPNADMIIMSAAVADVKPREYSQQKLPKKLLPQALPLEPVPDIVAELARLKQPHQQLIGFAAQTGDIVTPALEKLHSKNLDAIIANPIDEPDSGFGSDNNRAIFLDKQGQRIEISPCSKLQMAHHIFDVLAKK</sequence>
<dbReference type="InterPro" id="IPR035929">
    <property type="entry name" value="CoaB-like_sf"/>
</dbReference>
<feature type="binding site" evidence="3">
    <location>
        <begin position="308"/>
        <end position="311"/>
    </location>
    <ligand>
        <name>CTP</name>
        <dbReference type="ChEBI" id="CHEBI:37563"/>
    </ligand>
</feature>
<dbReference type="InterPro" id="IPR036551">
    <property type="entry name" value="Flavin_trans-like"/>
</dbReference>
<dbReference type="Proteomes" id="UP000718564">
    <property type="component" value="Unassembled WGS sequence"/>
</dbReference>
<comment type="caution">
    <text evidence="3">Lacks conserved residue(s) required for the propagation of feature annotation.</text>
</comment>
<feature type="binding site" evidence="3">
    <location>
        <position position="345"/>
    </location>
    <ligand>
        <name>CTP</name>
        <dbReference type="ChEBI" id="CHEBI:37563"/>
    </ligand>
</feature>
<evidence type="ECO:0000259" key="6">
    <source>
        <dbReference type="Pfam" id="PF04127"/>
    </source>
</evidence>
<keyword evidence="3" id="KW-0460">Magnesium</keyword>
<evidence type="ECO:0000313" key="7">
    <source>
        <dbReference type="EMBL" id="NMG20822.1"/>
    </source>
</evidence>
<evidence type="ECO:0000313" key="8">
    <source>
        <dbReference type="Proteomes" id="UP000718564"/>
    </source>
</evidence>
<dbReference type="HAMAP" id="MF_02225">
    <property type="entry name" value="CoaBC"/>
    <property type="match status" value="1"/>
</dbReference>
<dbReference type="InterPro" id="IPR005252">
    <property type="entry name" value="CoaBC"/>
</dbReference>
<evidence type="ECO:0000256" key="3">
    <source>
        <dbReference type="HAMAP-Rule" id="MF_02225"/>
    </source>
</evidence>
<accession>A0ABX1PBL6</accession>
<dbReference type="GO" id="GO:0004633">
    <property type="term" value="F:phosphopantothenoylcysteine decarboxylase activity"/>
    <property type="evidence" value="ECO:0007669"/>
    <property type="project" value="UniProtKB-EC"/>
</dbReference>
<dbReference type="Pfam" id="PF02441">
    <property type="entry name" value="Flavoprotein"/>
    <property type="match status" value="1"/>
</dbReference>
<organism evidence="7 8">
    <name type="scientific">Brasilonema bromeliae SPC951</name>
    <dbReference type="NCBI Taxonomy" id="385972"/>
    <lineage>
        <taxon>Bacteria</taxon>
        <taxon>Bacillati</taxon>
        <taxon>Cyanobacteriota</taxon>
        <taxon>Cyanophyceae</taxon>
        <taxon>Nostocales</taxon>
        <taxon>Scytonemataceae</taxon>
        <taxon>Brasilonema</taxon>
        <taxon>Bromeliae group (in: Brasilonema)</taxon>
    </lineage>
</organism>
<keyword evidence="2 3" id="KW-0456">Lyase</keyword>
<feature type="binding site" evidence="3">
    <location>
        <position position="341"/>
    </location>
    <ligand>
        <name>CTP</name>
        <dbReference type="ChEBI" id="CHEBI:37563"/>
    </ligand>
</feature>
<gene>
    <name evidence="3 7" type="primary">coaBC</name>
    <name evidence="7" type="ORF">DP116_15670</name>
</gene>
<dbReference type="EC" id="4.1.1.36" evidence="3"/>
<feature type="region of interest" description="Phosphopantothenoylcysteine decarboxylase" evidence="3">
    <location>
        <begin position="1"/>
        <end position="193"/>
    </location>
</feature>
<dbReference type="InterPro" id="IPR007085">
    <property type="entry name" value="DNA/pantothenate-metab_flavo_C"/>
</dbReference>
<comment type="cofactor">
    <cofactor evidence="3">
        <name>Mg(2+)</name>
        <dbReference type="ChEBI" id="CHEBI:18420"/>
    </cofactor>
</comment>
<dbReference type="SUPFAM" id="SSF52507">
    <property type="entry name" value="Homo-oligomeric flavin-containing Cys decarboxylases, HFCD"/>
    <property type="match status" value="1"/>
</dbReference>
<dbReference type="InterPro" id="IPR003382">
    <property type="entry name" value="Flavoprotein"/>
</dbReference>
<feature type="domain" description="Flavoprotein" evidence="5">
    <location>
        <begin position="5"/>
        <end position="178"/>
    </location>
</feature>
<protein>
    <recommendedName>
        <fullName evidence="3">Coenzyme A biosynthesis bifunctional protein CoaBC</fullName>
    </recommendedName>
    <alternativeName>
        <fullName evidence="3">DNA/pantothenate metabolism flavoprotein</fullName>
    </alternativeName>
    <alternativeName>
        <fullName evidence="3">Phosphopantothenoylcysteine synthetase/decarboxylase</fullName>
        <shortName evidence="3">PPCS-PPCDC</shortName>
    </alternativeName>
    <domain>
        <recommendedName>
            <fullName evidence="3">Phosphopantothenoylcysteine decarboxylase</fullName>
            <shortName evidence="3">PPC decarboxylase</shortName>
            <shortName evidence="3">PPC-DC</shortName>
            <ecNumber evidence="3">4.1.1.36</ecNumber>
        </recommendedName>
        <alternativeName>
            <fullName evidence="3">CoaC</fullName>
        </alternativeName>
    </domain>
    <domain>
        <recommendedName>
            <fullName evidence="3">Phosphopantothenate--cysteine ligase</fullName>
            <ecNumber evidence="3">6.3.2.5</ecNumber>
        </recommendedName>
        <alternativeName>
            <fullName evidence="3">CoaB</fullName>
        </alternativeName>
        <alternativeName>
            <fullName evidence="3">Phosphopantothenoylcysteine synthetase</fullName>
            <shortName evidence="3">PPC synthetase</shortName>
            <shortName evidence="3">PPC-S</shortName>
        </alternativeName>
    </domain>
</protein>
<dbReference type="Gene3D" id="3.40.50.1950">
    <property type="entry name" value="Flavin prenyltransferase-like"/>
    <property type="match status" value="1"/>
</dbReference>
<dbReference type="EMBL" id="QMEB01000116">
    <property type="protein sequence ID" value="NMG20822.1"/>
    <property type="molecule type" value="Genomic_DNA"/>
</dbReference>
<keyword evidence="3 4" id="KW-0288">FMN</keyword>
<feature type="domain" description="DNA/pantothenate metabolism flavoprotein C-terminal" evidence="6">
    <location>
        <begin position="189"/>
        <end position="398"/>
    </location>
</feature>
<comment type="function">
    <text evidence="3">Catalyzes two sequential steps in the biosynthesis of coenzyme A. In the first step cysteine is conjugated to 4'-phosphopantothenate to form 4-phosphopantothenoylcysteine. In the second step the latter compound is decarboxylated to form 4'-phosphopantotheine.</text>
</comment>
<evidence type="ECO:0000256" key="1">
    <source>
        <dbReference type="ARBA" id="ARBA00022793"/>
    </source>
</evidence>
<evidence type="ECO:0000256" key="2">
    <source>
        <dbReference type="ARBA" id="ARBA00023239"/>
    </source>
</evidence>